<evidence type="ECO:0000313" key="7">
    <source>
        <dbReference type="Proteomes" id="UP000002384"/>
    </source>
</evidence>
<evidence type="ECO:0000256" key="4">
    <source>
        <dbReference type="RuleBase" id="RU361153"/>
    </source>
</evidence>
<dbReference type="GO" id="GO:0009986">
    <property type="term" value="C:cell surface"/>
    <property type="evidence" value="ECO:0007669"/>
    <property type="project" value="TreeGrafter"/>
</dbReference>
<dbReference type="InterPro" id="IPR017853">
    <property type="entry name" value="GH"/>
</dbReference>
<dbReference type="STRING" id="65393.PCC7424_4596"/>
<comment type="similarity">
    <text evidence="4">Belongs to the glycosyl hydrolase 5 (cellulase A) family.</text>
</comment>
<keyword evidence="7" id="KW-1185">Reference proteome</keyword>
<name>B7KAI4_GLOC7</name>
<dbReference type="OrthoDB" id="9800955at2"/>
<dbReference type="PANTHER" id="PTHR31297">
    <property type="entry name" value="GLUCAN ENDO-1,6-BETA-GLUCOSIDASE B"/>
    <property type="match status" value="1"/>
</dbReference>
<evidence type="ECO:0000259" key="5">
    <source>
        <dbReference type="Pfam" id="PF00150"/>
    </source>
</evidence>
<keyword evidence="2 4" id="KW-0378">Hydrolase</keyword>
<dbReference type="InterPro" id="IPR018087">
    <property type="entry name" value="Glyco_hydro_5_CS"/>
</dbReference>
<dbReference type="SUPFAM" id="SSF51445">
    <property type="entry name" value="(Trans)glycosidases"/>
    <property type="match status" value="1"/>
</dbReference>
<evidence type="ECO:0000256" key="3">
    <source>
        <dbReference type="ARBA" id="ARBA00023295"/>
    </source>
</evidence>
<sequence>MMKFIIFRNPQQWILALLFLLTILASKSLSAPPDQPINPWTLRNMMGRGVNMKAALGGKHNWWIKYNPKHGEAIQKAGFNSVRVWFFWAGLNSGSPDYTLSPAALEDMENIINDLLNRNLVVVLVPMELGNYGEKNLTTNPSAHKAKYLSIWKQLADRFRNHSHRLVFDLFNEPHGELGKKELNDWHESVVPIIRKTNPTRVLIFNGDDWGTASTLKNIIIPPEAGQYVMGDFHYYWPMGFTHHGNQAWTGTVEQKNRVRVEFNKAVAWSKKYDIPVVCTEWGSNNIRSLSEREAYHLFIRDELLVRGFSYQQYAFSDGQFKMYDGFKHQWVYPTLRDIAVAGDASWEVSASKPDHRPKWKQYLANLRFDFLFKYLFF</sequence>
<dbReference type="EMBL" id="CP001291">
    <property type="protein sequence ID" value="ACK72958.1"/>
    <property type="molecule type" value="Genomic_DNA"/>
</dbReference>
<evidence type="ECO:0000256" key="1">
    <source>
        <dbReference type="ARBA" id="ARBA00022729"/>
    </source>
</evidence>
<dbReference type="PANTHER" id="PTHR31297:SF17">
    <property type="entry name" value="ENDOGLUCANASE"/>
    <property type="match status" value="1"/>
</dbReference>
<dbReference type="InterPro" id="IPR050386">
    <property type="entry name" value="Glycosyl_hydrolase_5"/>
</dbReference>
<feature type="domain" description="Glycoside hydrolase family 5" evidence="5">
    <location>
        <begin position="62"/>
        <end position="296"/>
    </location>
</feature>
<evidence type="ECO:0000313" key="6">
    <source>
        <dbReference type="EMBL" id="ACK72958.1"/>
    </source>
</evidence>
<protein>
    <submittedName>
        <fullName evidence="6">Glycoside hydrolase family 5</fullName>
    </submittedName>
</protein>
<accession>B7KAI4</accession>
<dbReference type="RefSeq" id="WP_015956541.1">
    <property type="nucleotide sequence ID" value="NC_011729.1"/>
</dbReference>
<dbReference type="GO" id="GO:0009251">
    <property type="term" value="P:glucan catabolic process"/>
    <property type="evidence" value="ECO:0007669"/>
    <property type="project" value="TreeGrafter"/>
</dbReference>
<dbReference type="Proteomes" id="UP000002384">
    <property type="component" value="Chromosome"/>
</dbReference>
<dbReference type="PROSITE" id="PS00659">
    <property type="entry name" value="GLYCOSYL_HYDROL_F5"/>
    <property type="match status" value="1"/>
</dbReference>
<gene>
    <name evidence="6" type="ordered locus">PCC7424_4596</name>
</gene>
<keyword evidence="1" id="KW-0732">Signal</keyword>
<dbReference type="Gene3D" id="3.20.20.80">
    <property type="entry name" value="Glycosidases"/>
    <property type="match status" value="1"/>
</dbReference>
<dbReference type="AlphaFoldDB" id="B7KAI4"/>
<dbReference type="CAZy" id="GH5">
    <property type="family name" value="Glycoside Hydrolase Family 5"/>
</dbReference>
<evidence type="ECO:0000256" key="2">
    <source>
        <dbReference type="ARBA" id="ARBA00022801"/>
    </source>
</evidence>
<dbReference type="Pfam" id="PF00150">
    <property type="entry name" value="Cellulase"/>
    <property type="match status" value="1"/>
</dbReference>
<dbReference type="GO" id="GO:0005576">
    <property type="term" value="C:extracellular region"/>
    <property type="evidence" value="ECO:0007669"/>
    <property type="project" value="TreeGrafter"/>
</dbReference>
<organism evidence="6 7">
    <name type="scientific">Gloeothece citriformis (strain PCC 7424)</name>
    <name type="common">Cyanothece sp. (strain PCC 7424)</name>
    <dbReference type="NCBI Taxonomy" id="65393"/>
    <lineage>
        <taxon>Bacteria</taxon>
        <taxon>Bacillati</taxon>
        <taxon>Cyanobacteriota</taxon>
        <taxon>Cyanophyceae</taxon>
        <taxon>Oscillatoriophycideae</taxon>
        <taxon>Chroococcales</taxon>
        <taxon>Aphanothecaceae</taxon>
        <taxon>Gloeothece</taxon>
        <taxon>Gloeothece citriformis</taxon>
    </lineage>
</organism>
<keyword evidence="3 4" id="KW-0326">Glycosidase</keyword>
<dbReference type="KEGG" id="cyc:PCC7424_4596"/>
<reference evidence="7" key="1">
    <citation type="journal article" date="2011" name="MBio">
        <title>Novel metabolic attributes of the genus Cyanothece, comprising a group of unicellular nitrogen-fixing Cyanobacteria.</title>
        <authorList>
            <person name="Bandyopadhyay A."/>
            <person name="Elvitigala T."/>
            <person name="Welsh E."/>
            <person name="Stockel J."/>
            <person name="Liberton M."/>
            <person name="Min H."/>
            <person name="Sherman L.A."/>
            <person name="Pakrasi H.B."/>
        </authorList>
    </citation>
    <scope>NUCLEOTIDE SEQUENCE [LARGE SCALE GENOMIC DNA]</scope>
    <source>
        <strain evidence="7">PCC 7424</strain>
    </source>
</reference>
<dbReference type="InterPro" id="IPR001547">
    <property type="entry name" value="Glyco_hydro_5"/>
</dbReference>
<dbReference type="eggNOG" id="COG2730">
    <property type="taxonomic scope" value="Bacteria"/>
</dbReference>
<dbReference type="HOGENOM" id="CLU_018668_1_0_3"/>
<dbReference type="GO" id="GO:0008422">
    <property type="term" value="F:beta-glucosidase activity"/>
    <property type="evidence" value="ECO:0007669"/>
    <property type="project" value="TreeGrafter"/>
</dbReference>
<proteinExistence type="inferred from homology"/>